<dbReference type="PROSITE" id="PS50914">
    <property type="entry name" value="BON"/>
    <property type="match status" value="1"/>
</dbReference>
<keyword evidence="11" id="KW-1185">Reference proteome</keyword>
<keyword evidence="4 7" id="KW-0812">Transmembrane</keyword>
<name>A0ABQ3FQQ7_9GAMM</name>
<dbReference type="Proteomes" id="UP000604243">
    <property type="component" value="Unassembled WGS sequence"/>
</dbReference>
<dbReference type="InterPro" id="IPR007055">
    <property type="entry name" value="BON_dom"/>
</dbReference>
<dbReference type="Pfam" id="PF21088">
    <property type="entry name" value="MS_channel_1st"/>
    <property type="match status" value="1"/>
</dbReference>
<comment type="caution">
    <text evidence="10">The sequence shown here is derived from an EMBL/GenBank/DDBJ whole genome shotgun (WGS) entry which is preliminary data.</text>
</comment>
<dbReference type="InterPro" id="IPR049142">
    <property type="entry name" value="MS_channel_1st"/>
</dbReference>
<feature type="compositionally biased region" description="Basic and acidic residues" evidence="8">
    <location>
        <begin position="474"/>
        <end position="498"/>
    </location>
</feature>
<dbReference type="InterPro" id="IPR006685">
    <property type="entry name" value="MscS_channel_2nd"/>
</dbReference>
<dbReference type="SUPFAM" id="SSF82861">
    <property type="entry name" value="Mechanosensitive channel protein MscS (YggB), transmembrane region"/>
    <property type="match status" value="1"/>
</dbReference>
<evidence type="ECO:0000256" key="3">
    <source>
        <dbReference type="ARBA" id="ARBA00022475"/>
    </source>
</evidence>
<keyword evidence="3" id="KW-1003">Cell membrane</keyword>
<evidence type="ECO:0000256" key="1">
    <source>
        <dbReference type="ARBA" id="ARBA00004651"/>
    </source>
</evidence>
<dbReference type="InterPro" id="IPR006686">
    <property type="entry name" value="MscS_channel_CS"/>
</dbReference>
<dbReference type="SUPFAM" id="SSF82689">
    <property type="entry name" value="Mechanosensitive channel protein MscS (YggB), C-terminal domain"/>
    <property type="match status" value="1"/>
</dbReference>
<evidence type="ECO:0000256" key="6">
    <source>
        <dbReference type="ARBA" id="ARBA00023136"/>
    </source>
</evidence>
<keyword evidence="6 7" id="KW-0472">Membrane</keyword>
<dbReference type="PANTHER" id="PTHR30221:SF1">
    <property type="entry name" value="SMALL-CONDUCTANCE MECHANOSENSITIVE CHANNEL"/>
    <property type="match status" value="1"/>
</dbReference>
<evidence type="ECO:0000313" key="10">
    <source>
        <dbReference type="EMBL" id="GHC33047.1"/>
    </source>
</evidence>
<evidence type="ECO:0000256" key="4">
    <source>
        <dbReference type="ARBA" id="ARBA00022692"/>
    </source>
</evidence>
<proteinExistence type="inferred from homology"/>
<dbReference type="InterPro" id="IPR011066">
    <property type="entry name" value="MscS_channel_C_sf"/>
</dbReference>
<dbReference type="InterPro" id="IPR010920">
    <property type="entry name" value="LSM_dom_sf"/>
</dbReference>
<dbReference type="InterPro" id="IPR045275">
    <property type="entry name" value="MscS_archaea/bacteria_type"/>
</dbReference>
<dbReference type="InterPro" id="IPR011014">
    <property type="entry name" value="MscS_channel_TM-2"/>
</dbReference>
<gene>
    <name evidence="10" type="ORF">GCM10010082_29510</name>
</gene>
<evidence type="ECO:0000256" key="2">
    <source>
        <dbReference type="ARBA" id="ARBA00008017"/>
    </source>
</evidence>
<reference evidence="11" key="1">
    <citation type="journal article" date="2019" name="Int. J. Syst. Evol. Microbiol.">
        <title>The Global Catalogue of Microorganisms (GCM) 10K type strain sequencing project: providing services to taxonomists for standard genome sequencing and annotation.</title>
        <authorList>
            <consortium name="The Broad Institute Genomics Platform"/>
            <consortium name="The Broad Institute Genome Sequencing Center for Infectious Disease"/>
            <person name="Wu L."/>
            <person name="Ma J."/>
        </authorList>
    </citation>
    <scope>NUCLEOTIDE SEQUENCE [LARGE SCALE GENOMIC DNA]</scope>
    <source>
        <strain evidence="11">KCTC 42082</strain>
    </source>
</reference>
<dbReference type="EMBL" id="BMZM01000004">
    <property type="protein sequence ID" value="GHC33047.1"/>
    <property type="molecule type" value="Genomic_DNA"/>
</dbReference>
<feature type="transmembrane region" description="Helical" evidence="7">
    <location>
        <begin position="197"/>
        <end position="217"/>
    </location>
</feature>
<keyword evidence="7" id="KW-0813">Transport</keyword>
<comment type="subunit">
    <text evidence="7">Homoheptamer.</text>
</comment>
<accession>A0ABQ3FQQ7</accession>
<dbReference type="Pfam" id="PF04972">
    <property type="entry name" value="BON"/>
    <property type="match status" value="1"/>
</dbReference>
<evidence type="ECO:0000256" key="5">
    <source>
        <dbReference type="ARBA" id="ARBA00022989"/>
    </source>
</evidence>
<dbReference type="PANTHER" id="PTHR30221">
    <property type="entry name" value="SMALL-CONDUCTANCE MECHANOSENSITIVE CHANNEL"/>
    <property type="match status" value="1"/>
</dbReference>
<organism evidence="10 11">
    <name type="scientific">Kushneria pakistanensis</name>
    <dbReference type="NCBI Taxonomy" id="1508770"/>
    <lineage>
        <taxon>Bacteria</taxon>
        <taxon>Pseudomonadati</taxon>
        <taxon>Pseudomonadota</taxon>
        <taxon>Gammaproteobacteria</taxon>
        <taxon>Oceanospirillales</taxon>
        <taxon>Halomonadaceae</taxon>
        <taxon>Kushneria</taxon>
    </lineage>
</organism>
<keyword evidence="7" id="KW-0407">Ion channel</keyword>
<feature type="transmembrane region" description="Helical" evidence="7">
    <location>
        <begin position="157"/>
        <end position="176"/>
    </location>
</feature>
<feature type="region of interest" description="Disordered" evidence="8">
    <location>
        <begin position="421"/>
        <end position="507"/>
    </location>
</feature>
<feature type="domain" description="BON" evidence="9">
    <location>
        <begin position="68"/>
        <end position="134"/>
    </location>
</feature>
<keyword evidence="5 7" id="KW-1133">Transmembrane helix</keyword>
<comment type="function">
    <text evidence="7">Mechanosensitive channel that participates in the regulation of osmotic pressure changes within the cell, opening in response to stretch forces in the membrane lipid bilayer, without the need for other proteins. Contributes to normal resistance to hypoosmotic shock. Forms an ion channel of 1.0 nanosiemens conductance with a slight preference for anions.</text>
</comment>
<dbReference type="Gene3D" id="3.30.70.100">
    <property type="match status" value="1"/>
</dbReference>
<protein>
    <recommendedName>
        <fullName evidence="7">Small-conductance mechanosensitive channel</fullName>
    </recommendedName>
</protein>
<dbReference type="Pfam" id="PF00924">
    <property type="entry name" value="MS_channel_2nd"/>
    <property type="match status" value="1"/>
</dbReference>
<evidence type="ECO:0000313" key="11">
    <source>
        <dbReference type="Proteomes" id="UP000604243"/>
    </source>
</evidence>
<evidence type="ECO:0000259" key="9">
    <source>
        <dbReference type="PROSITE" id="PS50914"/>
    </source>
</evidence>
<dbReference type="Gene3D" id="2.30.30.60">
    <property type="match status" value="1"/>
</dbReference>
<dbReference type="InterPro" id="IPR023408">
    <property type="entry name" value="MscS_beta-dom_sf"/>
</dbReference>
<dbReference type="SUPFAM" id="SSF50182">
    <property type="entry name" value="Sm-like ribonucleoproteins"/>
    <property type="match status" value="1"/>
</dbReference>
<comment type="similarity">
    <text evidence="2 7">Belongs to the MscS (TC 1.A.23) family.</text>
</comment>
<dbReference type="PROSITE" id="PS01246">
    <property type="entry name" value="UPF0003"/>
    <property type="match status" value="1"/>
</dbReference>
<sequence length="507" mass="54992">MAVSLPPLFARQRLSASVLLILLLGIFIGAPVQAAEELSGVAQALTGSSTQAESVDEARIETTPSPRRDSDIQTRIAGIFSEIDGLDAVEISVTQGVVTLSGETANEKKAQQALGLAGRLTDVVTVNDDINRTLDVQDNVSTVFQELMAQARGLIKALPLLLVGIVLFALVAWFGAWLSRRQRLWQRLTPNPFVAELLSQTVRVIFIVFGLILALSLMGAETILGTLLGGAGVIGLAVGFAVKDTIENYIASLMLSVRQPFRARDQVVINGQEGIVVRLTSRATILMTLDGNQLRIPNADVFKGTILNYTSNPERRFTFELGVDADDDPLAAIKVGLDALHQLKFVLEEPRAVGLITQVGDSNIVLEFQVWVDQSGTDFGKARSIAIRETKHALEEAGFSLPEPIYRLRFNASLEQALERFQGSSADPTRVDATPAPASSATSTMPPPSDGSDRHPARSRAQQILRDPSAEALFDARPDEKLMKKVEQEIARTTDKTDLLNQRAPQE</sequence>
<evidence type="ECO:0000256" key="8">
    <source>
        <dbReference type="SAM" id="MobiDB-lite"/>
    </source>
</evidence>
<comment type="caution">
    <text evidence="7">Lacks conserved residue(s) required for the propagation of feature annotation.</text>
</comment>
<evidence type="ECO:0000256" key="7">
    <source>
        <dbReference type="RuleBase" id="RU369025"/>
    </source>
</evidence>
<feature type="compositionally biased region" description="Low complexity" evidence="8">
    <location>
        <begin position="433"/>
        <end position="444"/>
    </location>
</feature>
<keyword evidence="7" id="KW-0406">Ion transport</keyword>
<dbReference type="Gene3D" id="1.10.287.1260">
    <property type="match status" value="1"/>
</dbReference>
<dbReference type="RefSeq" id="WP_189519593.1">
    <property type="nucleotide sequence ID" value="NZ_BMZM01000004.1"/>
</dbReference>
<comment type="subcellular location">
    <subcellularLocation>
        <location evidence="7">Cell inner membrane</location>
        <topology evidence="7">Multi-pass membrane protein</topology>
    </subcellularLocation>
    <subcellularLocation>
        <location evidence="1">Cell membrane</location>
        <topology evidence="1">Multi-pass membrane protein</topology>
    </subcellularLocation>
</comment>
<keyword evidence="7" id="KW-0997">Cell inner membrane</keyword>